<dbReference type="AlphaFoldDB" id="Q5XLS2"/>
<feature type="domain" description="HAT C-terminal dimerisation" evidence="6">
    <location>
        <begin position="682"/>
        <end position="756"/>
    </location>
</feature>
<evidence type="ECO:0000256" key="5">
    <source>
        <dbReference type="ARBA" id="ARBA00023242"/>
    </source>
</evidence>
<dbReference type="PANTHER" id="PTHR46481:SF10">
    <property type="entry name" value="ZINC FINGER BED DOMAIN-CONTAINING PROTEIN 39"/>
    <property type="match status" value="1"/>
</dbReference>
<keyword evidence="4" id="KW-0862">Zinc</keyword>
<keyword evidence="5" id="KW-0539">Nucleus</keyword>
<sequence>MPTPSDLFSQSVTDANNCSELSSQPDLPKLDSSSSLSTSIAVKDWSTVSQTVRCHWNLSTRTGQATGWFWAHGYNVQAKTATTERGPSSWLCCHCTQQKAHKPKAYVASNTRNIENHLSKAHSVFHPDPSKAKRYVMERPLNQCNLHEFTSRKRKRDDLHDELVARFDKATFQRLLVRWITDANLSFRLSEHVGLHELFDYLNPLVRETSANLTHKTIRAKVTGIHEFNTYKAHVTDTLLRSPSKVHIAFDGWTSRNRHSFFSINAFFLDDETFQPRKILLGLPNVAMAHTGENICAAVTEVLEEFELVQHNKLGYFVLDNASNNDKAVEELGRKFEWHEPAARRIRCFGHVLHLVATAMLFVHDTQALEDLDPDDFDEWTKRGPVWKLHNLVVWINRSNKATVILRRLQDDDPDKNYPGTLDVVLDNCTRWLSQYYMIERAIKLRRYLEELVDITIQTNRKLARSRSKVEKSRSSLPSCLEEDNLLTDTDWEALNWFSNILAMFNFCLLRLEGDCQVRLRKGGAEAQYGMVWQVAIAYEFLLSTLERAKTESADRPESSYLSACINSAWAKLNKYYTKLDETPIYYAATVLHPGIQWAFLTRAYSGREGWIDKARYLIQTLWEEEYRDLPAQWEIADSNLPVAVRAREYNPFDSFQDELMSYPNSEEESVADEFERWQSTKQDTFSKHDNPLEYWSAKRFEYPRVAKMAIDVLSVPAMAAECERAFSSASSMVSPQRTRLDASTIAVTQTVRSWLKAGLLEGYDGLLKETSGEVAGVVT</sequence>
<dbReference type="InterPro" id="IPR008906">
    <property type="entry name" value="HATC_C_dom"/>
</dbReference>
<dbReference type="GO" id="GO:0046983">
    <property type="term" value="F:protein dimerization activity"/>
    <property type="evidence" value="ECO:0007669"/>
    <property type="project" value="InterPro"/>
</dbReference>
<evidence type="ECO:0000259" key="6">
    <source>
        <dbReference type="Pfam" id="PF05699"/>
    </source>
</evidence>
<dbReference type="InterPro" id="IPR052035">
    <property type="entry name" value="ZnF_BED_domain_contain"/>
</dbReference>
<dbReference type="InterPro" id="IPR012337">
    <property type="entry name" value="RNaseH-like_sf"/>
</dbReference>
<protein>
    <submittedName>
        <fullName evidence="7">Transposase</fullName>
    </submittedName>
</protein>
<dbReference type="SUPFAM" id="SSF53098">
    <property type="entry name" value="Ribonuclease H-like"/>
    <property type="match status" value="1"/>
</dbReference>
<dbReference type="GO" id="GO:0005634">
    <property type="term" value="C:nucleus"/>
    <property type="evidence" value="ECO:0007669"/>
    <property type="project" value="UniProtKB-SubCell"/>
</dbReference>
<dbReference type="GO" id="GO:0008270">
    <property type="term" value="F:zinc ion binding"/>
    <property type="evidence" value="ECO:0007669"/>
    <property type="project" value="UniProtKB-KW"/>
</dbReference>
<evidence type="ECO:0000256" key="3">
    <source>
        <dbReference type="ARBA" id="ARBA00022771"/>
    </source>
</evidence>
<evidence type="ECO:0000256" key="1">
    <source>
        <dbReference type="ARBA" id="ARBA00004123"/>
    </source>
</evidence>
<keyword evidence="2" id="KW-0479">Metal-binding</keyword>
<organism evidence="7">
    <name type="scientific">Fusarium oxysporum f. sp. lycopersici</name>
    <dbReference type="NCBI Taxonomy" id="59765"/>
    <lineage>
        <taxon>Eukaryota</taxon>
        <taxon>Fungi</taxon>
        <taxon>Dikarya</taxon>
        <taxon>Ascomycota</taxon>
        <taxon>Pezizomycotina</taxon>
        <taxon>Sordariomycetes</taxon>
        <taxon>Hypocreomycetidae</taxon>
        <taxon>Hypocreales</taxon>
        <taxon>Nectriaceae</taxon>
        <taxon>Fusarium</taxon>
        <taxon>Fusarium oxysporum species complex</taxon>
    </lineage>
</organism>
<evidence type="ECO:0000256" key="2">
    <source>
        <dbReference type="ARBA" id="ARBA00022723"/>
    </source>
</evidence>
<dbReference type="EMBL" id="AY751529">
    <property type="protein sequence ID" value="AAV28708.1"/>
    <property type="molecule type" value="Genomic_DNA"/>
</dbReference>
<name>Q5XLS2_FUSOX</name>
<proteinExistence type="predicted"/>
<accession>Q5XLS2</accession>
<evidence type="ECO:0000256" key="4">
    <source>
        <dbReference type="ARBA" id="ARBA00022833"/>
    </source>
</evidence>
<keyword evidence="3" id="KW-0863">Zinc-finger</keyword>
<dbReference type="PANTHER" id="PTHR46481">
    <property type="entry name" value="ZINC FINGER BED DOMAIN-CONTAINING PROTEIN 4"/>
    <property type="match status" value="1"/>
</dbReference>
<comment type="subcellular location">
    <subcellularLocation>
        <location evidence="1">Nucleus</location>
    </subcellularLocation>
</comment>
<evidence type="ECO:0000313" key="7">
    <source>
        <dbReference type="EMBL" id="AAV28708.1"/>
    </source>
</evidence>
<reference evidence="7" key="1">
    <citation type="journal article" date="2005" name="Fungal Genet. Biol.">
        <title>Drifter, a novel, low copy hAT-like transposon in Fusarium oxysporum is activated during starvation.</title>
        <authorList>
            <person name="Rep M."/>
            <person name="van der Does H.C."/>
            <person name="Cornelissen B.J."/>
        </authorList>
    </citation>
    <scope>NUCLEOTIDE SEQUENCE</scope>
</reference>
<dbReference type="Pfam" id="PF05699">
    <property type="entry name" value="Dimer_Tnp_hAT"/>
    <property type="match status" value="1"/>
</dbReference>